<organism evidence="1 2">
    <name type="scientific">Penicillium hetheringtonii</name>
    <dbReference type="NCBI Taxonomy" id="911720"/>
    <lineage>
        <taxon>Eukaryota</taxon>
        <taxon>Fungi</taxon>
        <taxon>Dikarya</taxon>
        <taxon>Ascomycota</taxon>
        <taxon>Pezizomycotina</taxon>
        <taxon>Eurotiomycetes</taxon>
        <taxon>Eurotiomycetidae</taxon>
        <taxon>Eurotiales</taxon>
        <taxon>Aspergillaceae</taxon>
        <taxon>Penicillium</taxon>
    </lineage>
</organism>
<keyword evidence="2" id="KW-1185">Reference proteome</keyword>
<evidence type="ECO:0000313" key="2">
    <source>
        <dbReference type="Proteomes" id="UP001216150"/>
    </source>
</evidence>
<proteinExistence type="predicted"/>
<gene>
    <name evidence="1" type="ORF">N7450_003656</name>
</gene>
<accession>A0AAD6DNI3</accession>
<comment type="caution">
    <text evidence="1">The sequence shown here is derived from an EMBL/GenBank/DDBJ whole genome shotgun (WGS) entry which is preliminary data.</text>
</comment>
<sequence>MSIAQWLGSPVVGKPSGWEAQWCKANSEDPQIEALNLLLCTLHYPREAHRCKNKNFENSATNLTPHLEDNSNDVG</sequence>
<dbReference type="AlphaFoldDB" id="A0AAD6DNI3"/>
<dbReference type="EMBL" id="JAQJAC010000003">
    <property type="protein sequence ID" value="KAJ5589684.1"/>
    <property type="molecule type" value="Genomic_DNA"/>
</dbReference>
<name>A0AAD6DNI3_9EURO</name>
<protein>
    <submittedName>
        <fullName evidence="1">Uncharacterized protein</fullName>
    </submittedName>
</protein>
<reference evidence="1 2" key="1">
    <citation type="journal article" date="2023" name="IMA Fungus">
        <title>Comparative genomic study of the Penicillium genus elucidates a diverse pangenome and 15 lateral gene transfer events.</title>
        <authorList>
            <person name="Petersen C."/>
            <person name="Sorensen T."/>
            <person name="Nielsen M.R."/>
            <person name="Sondergaard T.E."/>
            <person name="Sorensen J.L."/>
            <person name="Fitzpatrick D.A."/>
            <person name="Frisvad J.C."/>
            <person name="Nielsen K.L."/>
        </authorList>
    </citation>
    <scope>NUCLEOTIDE SEQUENCE [LARGE SCALE GENOMIC DNA]</scope>
    <source>
        <strain evidence="1 2">IBT 29057</strain>
    </source>
</reference>
<dbReference type="Proteomes" id="UP001216150">
    <property type="component" value="Unassembled WGS sequence"/>
</dbReference>
<evidence type="ECO:0000313" key="1">
    <source>
        <dbReference type="EMBL" id="KAJ5589684.1"/>
    </source>
</evidence>